<evidence type="ECO:0000313" key="5">
    <source>
        <dbReference type="Proteomes" id="UP000824150"/>
    </source>
</evidence>
<dbReference type="CDD" id="cd04301">
    <property type="entry name" value="NAT_SF"/>
    <property type="match status" value="1"/>
</dbReference>
<dbReference type="EMBL" id="JAHLFG010000096">
    <property type="protein sequence ID" value="MBU3827563.1"/>
    <property type="molecule type" value="Genomic_DNA"/>
</dbReference>
<evidence type="ECO:0000313" key="4">
    <source>
        <dbReference type="EMBL" id="MBU3827563.1"/>
    </source>
</evidence>
<dbReference type="PANTHER" id="PTHR43877">
    <property type="entry name" value="AMINOALKYLPHOSPHONATE N-ACETYLTRANSFERASE-RELATED-RELATED"/>
    <property type="match status" value="1"/>
</dbReference>
<dbReference type="AlphaFoldDB" id="A0A9E2KQQ2"/>
<dbReference type="InterPro" id="IPR050832">
    <property type="entry name" value="Bact_Acetyltransf"/>
</dbReference>
<protein>
    <submittedName>
        <fullName evidence="4">GNAT family N-acetyltransferase</fullName>
    </submittedName>
</protein>
<comment type="caution">
    <text evidence="4">The sequence shown here is derived from an EMBL/GenBank/DDBJ whole genome shotgun (WGS) entry which is preliminary data.</text>
</comment>
<gene>
    <name evidence="4" type="ORF">IAA31_08785</name>
</gene>
<dbReference type="PROSITE" id="PS51186">
    <property type="entry name" value="GNAT"/>
    <property type="match status" value="1"/>
</dbReference>
<evidence type="ECO:0000259" key="3">
    <source>
        <dbReference type="PROSITE" id="PS51186"/>
    </source>
</evidence>
<sequence length="152" mass="17631">MSDSFTLRYANKADAAAITRLELWSAQHEARVYPLPPYPELCAIWRNRLEQQTHVVILAQTDAELIGFAAIARPVKKGFLLALYIAPHFFRRGVGSTLLQYAERLVRAEGGRQLFLEVEERNLRAQAFYRAQQYLPQAQYVDGHLIPYRKRW</sequence>
<proteinExistence type="predicted"/>
<organism evidence="4 5">
    <name type="scientific">Candidatus Anaerobiospirillum merdipullorum</name>
    <dbReference type="NCBI Taxonomy" id="2838450"/>
    <lineage>
        <taxon>Bacteria</taxon>
        <taxon>Pseudomonadati</taxon>
        <taxon>Pseudomonadota</taxon>
        <taxon>Gammaproteobacteria</taxon>
        <taxon>Aeromonadales</taxon>
        <taxon>Succinivibrionaceae</taxon>
        <taxon>Anaerobiospirillum</taxon>
    </lineage>
</organism>
<dbReference type="Proteomes" id="UP000824150">
    <property type="component" value="Unassembled WGS sequence"/>
</dbReference>
<feature type="domain" description="N-acetyltransferase" evidence="3">
    <location>
        <begin position="5"/>
        <end position="152"/>
    </location>
</feature>
<keyword evidence="2" id="KW-0012">Acyltransferase</keyword>
<evidence type="ECO:0000256" key="1">
    <source>
        <dbReference type="ARBA" id="ARBA00022679"/>
    </source>
</evidence>
<dbReference type="SUPFAM" id="SSF55729">
    <property type="entry name" value="Acyl-CoA N-acyltransferases (Nat)"/>
    <property type="match status" value="1"/>
</dbReference>
<evidence type="ECO:0000256" key="2">
    <source>
        <dbReference type="ARBA" id="ARBA00023315"/>
    </source>
</evidence>
<keyword evidence="1" id="KW-0808">Transferase</keyword>
<dbReference type="InterPro" id="IPR000182">
    <property type="entry name" value="GNAT_dom"/>
</dbReference>
<dbReference type="InterPro" id="IPR016181">
    <property type="entry name" value="Acyl_CoA_acyltransferase"/>
</dbReference>
<reference evidence="4" key="2">
    <citation type="submission" date="2021-04" db="EMBL/GenBank/DDBJ databases">
        <authorList>
            <person name="Gilroy R."/>
        </authorList>
    </citation>
    <scope>NUCLEOTIDE SEQUENCE</scope>
    <source>
        <strain evidence="4">687</strain>
    </source>
</reference>
<accession>A0A9E2KQQ2</accession>
<reference evidence="4" key="1">
    <citation type="journal article" date="2021" name="PeerJ">
        <title>Extensive microbial diversity within the chicken gut microbiome revealed by metagenomics and culture.</title>
        <authorList>
            <person name="Gilroy R."/>
            <person name="Ravi A."/>
            <person name="Getino M."/>
            <person name="Pursley I."/>
            <person name="Horton D.L."/>
            <person name="Alikhan N.F."/>
            <person name="Baker D."/>
            <person name="Gharbi K."/>
            <person name="Hall N."/>
            <person name="Watson M."/>
            <person name="Adriaenssens E.M."/>
            <person name="Foster-Nyarko E."/>
            <person name="Jarju S."/>
            <person name="Secka A."/>
            <person name="Antonio M."/>
            <person name="Oren A."/>
            <person name="Chaudhuri R.R."/>
            <person name="La Ragione R."/>
            <person name="Hildebrand F."/>
            <person name="Pallen M.J."/>
        </authorList>
    </citation>
    <scope>NUCLEOTIDE SEQUENCE</scope>
    <source>
        <strain evidence="4">687</strain>
    </source>
</reference>
<name>A0A9E2KQQ2_9GAMM</name>
<dbReference type="Pfam" id="PF00583">
    <property type="entry name" value="Acetyltransf_1"/>
    <property type="match status" value="1"/>
</dbReference>
<dbReference type="Gene3D" id="3.40.630.30">
    <property type="match status" value="1"/>
</dbReference>
<dbReference type="GO" id="GO:0016747">
    <property type="term" value="F:acyltransferase activity, transferring groups other than amino-acyl groups"/>
    <property type="evidence" value="ECO:0007669"/>
    <property type="project" value="InterPro"/>
</dbReference>